<dbReference type="AlphaFoldDB" id="A0A423PK30"/>
<evidence type="ECO:0000313" key="1">
    <source>
        <dbReference type="EMBL" id="ROO25872.1"/>
    </source>
</evidence>
<gene>
    <name evidence="1" type="ORF">SAOR_11795</name>
</gene>
<dbReference type="Proteomes" id="UP000283993">
    <property type="component" value="Unassembled WGS sequence"/>
</dbReference>
<comment type="caution">
    <text evidence="1">The sequence shown here is derived from an EMBL/GenBank/DDBJ whole genome shotgun (WGS) entry which is preliminary data.</text>
</comment>
<protein>
    <submittedName>
        <fullName evidence="1">Uncharacterized protein</fullName>
    </submittedName>
</protein>
<accession>A0A423PK30</accession>
<organism evidence="1 2">
    <name type="scientific">Salinisphaera orenii MK-B5</name>
    <dbReference type="NCBI Taxonomy" id="856730"/>
    <lineage>
        <taxon>Bacteria</taxon>
        <taxon>Pseudomonadati</taxon>
        <taxon>Pseudomonadota</taxon>
        <taxon>Gammaproteobacteria</taxon>
        <taxon>Salinisphaerales</taxon>
        <taxon>Salinisphaeraceae</taxon>
        <taxon>Salinisphaera</taxon>
    </lineage>
</organism>
<reference evidence="1 2" key="1">
    <citation type="submission" date="2013-10" db="EMBL/GenBank/DDBJ databases">
        <title>Salinisphaera orenii MK-B5 Genome Sequencing.</title>
        <authorList>
            <person name="Lai Q."/>
            <person name="Li C."/>
            <person name="Shao Z."/>
        </authorList>
    </citation>
    <scope>NUCLEOTIDE SEQUENCE [LARGE SCALE GENOMIC DNA]</scope>
    <source>
        <strain evidence="1 2">MK-B5</strain>
    </source>
</reference>
<evidence type="ECO:0000313" key="2">
    <source>
        <dbReference type="Proteomes" id="UP000283993"/>
    </source>
</evidence>
<keyword evidence="2" id="KW-1185">Reference proteome</keyword>
<dbReference type="EMBL" id="AYKH01000027">
    <property type="protein sequence ID" value="ROO25872.1"/>
    <property type="molecule type" value="Genomic_DNA"/>
</dbReference>
<sequence length="116" mass="12091">MAAYGVLPALVNENVTGPAVREAQRHLAQWQLQPIAKMIANEAAAKFETTAEIDVLQPLQAFDAGGRARALSGVLQGLALAKESGLSEEQIQAALAFSGVATELQQRAASAEPPGI</sequence>
<proteinExistence type="predicted"/>
<name>A0A423PK30_9GAMM</name>